<accession>A0ABU5WK46</accession>
<evidence type="ECO:0000313" key="2">
    <source>
        <dbReference type="Proteomes" id="UP001304467"/>
    </source>
</evidence>
<dbReference type="Proteomes" id="UP001304467">
    <property type="component" value="Unassembled WGS sequence"/>
</dbReference>
<organism evidence="1 2">
    <name type="scientific">Burkholderia anthinoferrum</name>
    <dbReference type="NCBI Taxonomy" id="3090833"/>
    <lineage>
        <taxon>Bacteria</taxon>
        <taxon>Pseudomonadati</taxon>
        <taxon>Pseudomonadota</taxon>
        <taxon>Betaproteobacteria</taxon>
        <taxon>Burkholderiales</taxon>
        <taxon>Burkholderiaceae</taxon>
        <taxon>Burkholderia</taxon>
    </lineage>
</organism>
<protein>
    <submittedName>
        <fullName evidence="1">Uncharacterized protein</fullName>
    </submittedName>
</protein>
<reference evidence="1 2" key="1">
    <citation type="journal article" date="2023" name="Front. Microbiol.">
        <title>Genomic analyses of Burkholderia respiratory isolates indicates two evolutionarily distinct B. anthina clades.</title>
        <authorList>
            <person name="Pham A."/>
            <person name="Volmer J.G."/>
            <person name="Chambers D.C."/>
            <person name="Smith D.J."/>
            <person name="Reid D.W."/>
            <person name="Burr L."/>
            <person name="Wells T.J."/>
        </authorList>
    </citation>
    <scope>NUCLEOTIDE SEQUENCE [LARGE SCALE GENOMIC DNA]</scope>
    <source>
        <strain evidence="1 2">BCCIQ07A</strain>
    </source>
</reference>
<sequence length="229" mass="26123">MATNENIRERNFYSGSESELPYLVKQYSTFQLPHPPSIPGLINGVLVAVEIENRLRHLAMLVDAATDAYQAKEIFKYFFTVEAVLLSMRRVIDDLVMSLYCRSRSEEIARTRRIEVDGYGMLFRSGRPTAFGAEIIREYIRPNEEIAEILIELSNSYKHSYLLPEARAWGADVPTVLAIHAHRNDYSKSITIHNHSLGQLVIGFNSLIQRIVQNSRKHNVSENGDKDAI</sequence>
<dbReference type="EMBL" id="JAWRLE010000010">
    <property type="protein sequence ID" value="MEB2579090.1"/>
    <property type="molecule type" value="Genomic_DNA"/>
</dbReference>
<evidence type="ECO:0000313" key="1">
    <source>
        <dbReference type="EMBL" id="MEB2579090.1"/>
    </source>
</evidence>
<proteinExistence type="predicted"/>
<dbReference type="RefSeq" id="WP_143328687.1">
    <property type="nucleotide sequence ID" value="NZ_JAWRKY010000015.1"/>
</dbReference>
<name>A0ABU5WK46_9BURK</name>
<keyword evidence="2" id="KW-1185">Reference proteome</keyword>
<gene>
    <name evidence="1" type="ORF">SB593_08970</name>
</gene>
<comment type="caution">
    <text evidence="1">The sequence shown here is derived from an EMBL/GenBank/DDBJ whole genome shotgun (WGS) entry which is preliminary data.</text>
</comment>